<feature type="domain" description="Cathepsin propeptide inhibitor" evidence="2">
    <location>
        <begin position="2"/>
        <end position="39"/>
    </location>
</feature>
<dbReference type="Pfam" id="PF00112">
    <property type="entry name" value="Peptidase_C1"/>
    <property type="match status" value="1"/>
</dbReference>
<dbReference type="InterPro" id="IPR013201">
    <property type="entry name" value="Prot_inhib_I29"/>
</dbReference>
<protein>
    <submittedName>
        <fullName evidence="3">Ananain protein</fullName>
        <ecNumber evidence="3">3.4.22.31</ecNumber>
    </submittedName>
</protein>
<feature type="domain" description="Peptidase C1A papain C-terminal" evidence="1">
    <location>
        <begin position="68"/>
        <end position="91"/>
    </location>
</feature>
<evidence type="ECO:0000259" key="2">
    <source>
        <dbReference type="Pfam" id="PF08246"/>
    </source>
</evidence>
<dbReference type="Proteomes" id="UP000215914">
    <property type="component" value="Unassembled WGS sequence"/>
</dbReference>
<dbReference type="SUPFAM" id="SSF54001">
    <property type="entry name" value="Cysteine proteinases"/>
    <property type="match status" value="1"/>
</dbReference>
<keyword evidence="4" id="KW-1185">Reference proteome</keyword>
<sequence length="110" mass="12601">MRSNIFKKNVEFVESFNSFGDRSYKLAINHFADRTKDELKAYATGHNDPVDLKSHVATSFKYESVSEVPDSMDWREKGAVTEIKGQGACGKSIFNTTYLEQILMLWELKI</sequence>
<dbReference type="InterPro" id="IPR038765">
    <property type="entry name" value="Papain-like_cys_pep_sf"/>
</dbReference>
<dbReference type="Gramene" id="mRNA:HanXRQr2_Chr14g0638761">
    <property type="protein sequence ID" value="CDS:HanXRQr2_Chr14g0638761.1"/>
    <property type="gene ID" value="HanXRQr2_Chr14g0638761"/>
</dbReference>
<keyword evidence="3" id="KW-0378">Hydrolase</keyword>
<dbReference type="InterPro" id="IPR000668">
    <property type="entry name" value="Peptidase_C1A_C"/>
</dbReference>
<name>A0A9K3H798_HELAN</name>
<reference evidence="3" key="1">
    <citation type="journal article" date="2017" name="Nature">
        <title>The sunflower genome provides insights into oil metabolism, flowering and Asterid evolution.</title>
        <authorList>
            <person name="Badouin H."/>
            <person name="Gouzy J."/>
            <person name="Grassa C.J."/>
            <person name="Murat F."/>
            <person name="Staton S.E."/>
            <person name="Cottret L."/>
            <person name="Lelandais-Briere C."/>
            <person name="Owens G.L."/>
            <person name="Carrere S."/>
            <person name="Mayjonade B."/>
            <person name="Legrand L."/>
            <person name="Gill N."/>
            <person name="Kane N.C."/>
            <person name="Bowers J.E."/>
            <person name="Hubner S."/>
            <person name="Bellec A."/>
            <person name="Berard A."/>
            <person name="Berges H."/>
            <person name="Blanchet N."/>
            <person name="Boniface M.C."/>
            <person name="Brunel D."/>
            <person name="Catrice O."/>
            <person name="Chaidir N."/>
            <person name="Claudel C."/>
            <person name="Donnadieu C."/>
            <person name="Faraut T."/>
            <person name="Fievet G."/>
            <person name="Helmstetter N."/>
            <person name="King M."/>
            <person name="Knapp S.J."/>
            <person name="Lai Z."/>
            <person name="Le Paslier M.C."/>
            <person name="Lippi Y."/>
            <person name="Lorenzon L."/>
            <person name="Mandel J.R."/>
            <person name="Marage G."/>
            <person name="Marchand G."/>
            <person name="Marquand E."/>
            <person name="Bret-Mestries E."/>
            <person name="Morien E."/>
            <person name="Nambeesan S."/>
            <person name="Nguyen T."/>
            <person name="Pegot-Espagnet P."/>
            <person name="Pouilly N."/>
            <person name="Raftis F."/>
            <person name="Sallet E."/>
            <person name="Schiex T."/>
            <person name="Thomas J."/>
            <person name="Vandecasteele C."/>
            <person name="Vares D."/>
            <person name="Vear F."/>
            <person name="Vautrin S."/>
            <person name="Crespi M."/>
            <person name="Mangin B."/>
            <person name="Burke J.M."/>
            <person name="Salse J."/>
            <person name="Munos S."/>
            <person name="Vincourt P."/>
            <person name="Rieseberg L.H."/>
            <person name="Langlade N.B."/>
        </authorList>
    </citation>
    <scope>NUCLEOTIDE SEQUENCE</scope>
    <source>
        <tissue evidence="3">Leaves</tissue>
    </source>
</reference>
<dbReference type="GO" id="GO:0006508">
    <property type="term" value="P:proteolysis"/>
    <property type="evidence" value="ECO:0007669"/>
    <property type="project" value="InterPro"/>
</dbReference>
<evidence type="ECO:0000313" key="3">
    <source>
        <dbReference type="EMBL" id="KAF5768643.1"/>
    </source>
</evidence>
<dbReference type="EMBL" id="MNCJ02000329">
    <property type="protein sequence ID" value="KAF5768643.1"/>
    <property type="molecule type" value="Genomic_DNA"/>
</dbReference>
<dbReference type="Gene3D" id="3.90.70.10">
    <property type="entry name" value="Cysteine proteinases"/>
    <property type="match status" value="1"/>
</dbReference>
<dbReference type="EC" id="3.4.22.31" evidence="3"/>
<accession>A0A9K3H798</accession>
<proteinExistence type="predicted"/>
<evidence type="ECO:0000259" key="1">
    <source>
        <dbReference type="Pfam" id="PF00112"/>
    </source>
</evidence>
<gene>
    <name evidence="3" type="ORF">HanXRQr2_Chr14g0638761</name>
</gene>
<dbReference type="AlphaFoldDB" id="A0A9K3H798"/>
<reference evidence="3" key="2">
    <citation type="submission" date="2020-06" db="EMBL/GenBank/DDBJ databases">
        <title>Helianthus annuus Genome sequencing and assembly Release 2.</title>
        <authorList>
            <person name="Gouzy J."/>
            <person name="Langlade N."/>
            <person name="Munos S."/>
        </authorList>
    </citation>
    <scope>NUCLEOTIDE SEQUENCE</scope>
    <source>
        <tissue evidence="3">Leaves</tissue>
    </source>
</reference>
<organism evidence="3 4">
    <name type="scientific">Helianthus annuus</name>
    <name type="common">Common sunflower</name>
    <dbReference type="NCBI Taxonomy" id="4232"/>
    <lineage>
        <taxon>Eukaryota</taxon>
        <taxon>Viridiplantae</taxon>
        <taxon>Streptophyta</taxon>
        <taxon>Embryophyta</taxon>
        <taxon>Tracheophyta</taxon>
        <taxon>Spermatophyta</taxon>
        <taxon>Magnoliopsida</taxon>
        <taxon>eudicotyledons</taxon>
        <taxon>Gunneridae</taxon>
        <taxon>Pentapetalae</taxon>
        <taxon>asterids</taxon>
        <taxon>campanulids</taxon>
        <taxon>Asterales</taxon>
        <taxon>Asteraceae</taxon>
        <taxon>Asteroideae</taxon>
        <taxon>Heliantheae alliance</taxon>
        <taxon>Heliantheae</taxon>
        <taxon>Helianthus</taxon>
    </lineage>
</organism>
<evidence type="ECO:0000313" key="4">
    <source>
        <dbReference type="Proteomes" id="UP000215914"/>
    </source>
</evidence>
<comment type="caution">
    <text evidence="3">The sequence shown here is derived from an EMBL/GenBank/DDBJ whole genome shotgun (WGS) entry which is preliminary data.</text>
</comment>
<dbReference type="GO" id="GO:0008234">
    <property type="term" value="F:cysteine-type peptidase activity"/>
    <property type="evidence" value="ECO:0007669"/>
    <property type="project" value="InterPro"/>
</dbReference>
<dbReference type="Pfam" id="PF08246">
    <property type="entry name" value="Inhibitor_I29"/>
    <property type="match status" value="1"/>
</dbReference>